<evidence type="ECO:0000259" key="2">
    <source>
        <dbReference type="Pfam" id="PF13439"/>
    </source>
</evidence>
<dbReference type="CDD" id="cd03801">
    <property type="entry name" value="GT4_PimA-like"/>
    <property type="match status" value="1"/>
</dbReference>
<feature type="domain" description="Glycosyl transferase family 1" evidence="1">
    <location>
        <begin position="235"/>
        <end position="378"/>
    </location>
</feature>
<dbReference type="PANTHER" id="PTHR12526:SF584">
    <property type="entry name" value="GLYCOSYLTRANSFERASE"/>
    <property type="match status" value="1"/>
</dbReference>
<feature type="domain" description="Glycosyltransferase subfamily 4-like N-terminal" evidence="2">
    <location>
        <begin position="19"/>
        <end position="224"/>
    </location>
</feature>
<evidence type="ECO:0000313" key="3">
    <source>
        <dbReference type="EMBL" id="PZM16237.1"/>
    </source>
</evidence>
<dbReference type="EMBL" id="PCDP01000003">
    <property type="protein sequence ID" value="PZM16237.1"/>
    <property type="molecule type" value="Genomic_DNA"/>
</dbReference>
<dbReference type="Proteomes" id="UP000248925">
    <property type="component" value="Unassembled WGS sequence"/>
</dbReference>
<evidence type="ECO:0000259" key="1">
    <source>
        <dbReference type="Pfam" id="PF00534"/>
    </source>
</evidence>
<dbReference type="AlphaFoldDB" id="A0A2W4CU83"/>
<dbReference type="Pfam" id="PF00534">
    <property type="entry name" value="Glycos_transf_1"/>
    <property type="match status" value="1"/>
</dbReference>
<comment type="caution">
    <text evidence="3">The sequence shown here is derived from an EMBL/GenBank/DDBJ whole genome shotgun (WGS) entry which is preliminary data.</text>
</comment>
<dbReference type="PANTHER" id="PTHR12526">
    <property type="entry name" value="GLYCOSYLTRANSFERASE"/>
    <property type="match status" value="1"/>
</dbReference>
<proteinExistence type="predicted"/>
<dbReference type="InterPro" id="IPR028098">
    <property type="entry name" value="Glyco_trans_4-like_N"/>
</dbReference>
<dbReference type="Pfam" id="PF13439">
    <property type="entry name" value="Glyco_transf_4"/>
    <property type="match status" value="1"/>
</dbReference>
<dbReference type="SUPFAM" id="SSF53756">
    <property type="entry name" value="UDP-Glycosyltransferase/glycogen phosphorylase"/>
    <property type="match status" value="1"/>
</dbReference>
<evidence type="ECO:0000313" key="4">
    <source>
        <dbReference type="Proteomes" id="UP000248925"/>
    </source>
</evidence>
<dbReference type="RefSeq" id="WP_111158840.1">
    <property type="nucleotide sequence ID" value="NZ_PCDP01000003.1"/>
</dbReference>
<dbReference type="OrthoDB" id="9807414at2"/>
<protein>
    <submittedName>
        <fullName evidence="3">Glycosyl transferase family 1</fullName>
    </submittedName>
</protein>
<dbReference type="InterPro" id="IPR001296">
    <property type="entry name" value="Glyco_trans_1"/>
</dbReference>
<keyword evidence="3" id="KW-0808">Transferase</keyword>
<keyword evidence="4" id="KW-1185">Reference proteome</keyword>
<dbReference type="Gene3D" id="3.40.50.2000">
    <property type="entry name" value="Glycogen Phosphorylase B"/>
    <property type="match status" value="2"/>
</dbReference>
<dbReference type="GO" id="GO:0016757">
    <property type="term" value="F:glycosyltransferase activity"/>
    <property type="evidence" value="ECO:0007669"/>
    <property type="project" value="InterPro"/>
</dbReference>
<organism evidence="3 4">
    <name type="scientific">Rhizobium tubonense</name>
    <dbReference type="NCBI Taxonomy" id="484088"/>
    <lineage>
        <taxon>Bacteria</taxon>
        <taxon>Pseudomonadati</taxon>
        <taxon>Pseudomonadota</taxon>
        <taxon>Alphaproteobacteria</taxon>
        <taxon>Hyphomicrobiales</taxon>
        <taxon>Rhizobiaceae</taxon>
        <taxon>Rhizobium/Agrobacterium group</taxon>
        <taxon>Rhizobium</taxon>
    </lineage>
</organism>
<name>A0A2W4CU83_9HYPH</name>
<gene>
    <name evidence="3" type="ORF">CPY51_04435</name>
</gene>
<reference evidence="3 4" key="1">
    <citation type="journal article" date="2018" name="Sci. Rep.">
        <title>Rhizobium tumorigenes sp. nov., a novel plant tumorigenic bacterium isolated from cane gall tumors on thornless blackberry.</title>
        <authorList>
            <person name="Kuzmanovi N."/>
            <person name="Smalla K."/>
            <person name="Gronow S."/>
            <person name="PuBawska J."/>
        </authorList>
    </citation>
    <scope>NUCLEOTIDE SEQUENCE [LARGE SCALE GENOMIC DNA]</scope>
    <source>
        <strain evidence="3 4">CCBAU 85046</strain>
    </source>
</reference>
<accession>A0A2W4CU83</accession>
<sequence>MTDRRPDRVVIINDRSTKVGGASNLAILSADLLARAGIPVTYFAGDAAGDEQPAGDTINLDGATLLQQSRLAALAGGLYNRRAFSALSELIERNDTSSTIYHVHGWSKILSPSIFRALQGVRERVVLHAHDYFLSCPNGGFANYRTHEVCKLSPMSAACLTTQCDKRGYHEKVWRSARHMLREQLFPIRQMPANIVIVHQRMREYFVRAGVHTRDIETIANPVEALLSTPASPWNNRDFFFIGRLEPEKGFEDAARAARLAGVRLRIIGDGAGRALLEEKFPECMIHGWKTKDEIHELIGEARAVIISSRVPEPFALAAVEAIASGIPVIMPDAALLSTDVMQRGCGVTFRTGSPESLAAAIGRLVDDDTLIRQMSANCLRSAGGLANTPEAWGRALLEVYGRVLARADNHAVKTIRPLNAEVTA</sequence>